<dbReference type="KEGG" id="bfu:BCIN_01g09010"/>
<evidence type="ECO:0000313" key="3">
    <source>
        <dbReference type="Proteomes" id="UP000001798"/>
    </source>
</evidence>
<dbReference type="VEuPathDB" id="FungiDB:Bcin01g09010"/>
<reference evidence="2 3" key="3">
    <citation type="journal article" date="2017" name="Mol. Plant Pathol.">
        <title>A gapless genome sequence of the fungus Botrytis cinerea.</title>
        <authorList>
            <person name="Van Kan J.A."/>
            <person name="Stassen J.H."/>
            <person name="Mosbach A."/>
            <person name="Van Der Lee T.A."/>
            <person name="Faino L."/>
            <person name="Farmer A.D."/>
            <person name="Papasotiriou D.G."/>
            <person name="Zhou S."/>
            <person name="Seidl M.F."/>
            <person name="Cottam E."/>
            <person name="Edel D."/>
            <person name="Hahn M."/>
            <person name="Schwartz D.C."/>
            <person name="Dietrich R.A."/>
            <person name="Widdison S."/>
            <person name="Scalliet G."/>
        </authorList>
    </citation>
    <scope>NUCLEOTIDE SEQUENCE [LARGE SCALE GENOMIC DNA]</scope>
    <source>
        <strain evidence="2 3">B05.10</strain>
    </source>
</reference>
<gene>
    <name evidence="2" type="ORF">BCIN_01g09010</name>
</gene>
<dbReference type="AlphaFoldDB" id="A0A384J6X5"/>
<reference evidence="2 3" key="1">
    <citation type="journal article" date="2011" name="PLoS Genet.">
        <title>Genomic analysis of the necrotrophic fungal pathogens Sclerotinia sclerotiorum and Botrytis cinerea.</title>
        <authorList>
            <person name="Amselem J."/>
            <person name="Cuomo C.A."/>
            <person name="van Kan J.A."/>
            <person name="Viaud M."/>
            <person name="Benito E.P."/>
            <person name="Couloux A."/>
            <person name="Coutinho P.M."/>
            <person name="de Vries R.P."/>
            <person name="Dyer P.S."/>
            <person name="Fillinger S."/>
            <person name="Fournier E."/>
            <person name="Gout L."/>
            <person name="Hahn M."/>
            <person name="Kohn L."/>
            <person name="Lapalu N."/>
            <person name="Plummer K.M."/>
            <person name="Pradier J.M."/>
            <person name="Quevillon E."/>
            <person name="Sharon A."/>
            <person name="Simon A."/>
            <person name="ten Have A."/>
            <person name="Tudzynski B."/>
            <person name="Tudzynski P."/>
            <person name="Wincker P."/>
            <person name="Andrew M."/>
            <person name="Anthouard V."/>
            <person name="Beever R.E."/>
            <person name="Beffa R."/>
            <person name="Benoit I."/>
            <person name="Bouzid O."/>
            <person name="Brault B."/>
            <person name="Chen Z."/>
            <person name="Choquer M."/>
            <person name="Collemare J."/>
            <person name="Cotton P."/>
            <person name="Danchin E.G."/>
            <person name="Da Silva C."/>
            <person name="Gautier A."/>
            <person name="Giraud C."/>
            <person name="Giraud T."/>
            <person name="Gonzalez C."/>
            <person name="Grossetete S."/>
            <person name="Guldener U."/>
            <person name="Henrissat B."/>
            <person name="Howlett B.J."/>
            <person name="Kodira C."/>
            <person name="Kretschmer M."/>
            <person name="Lappartient A."/>
            <person name="Leroch M."/>
            <person name="Levis C."/>
            <person name="Mauceli E."/>
            <person name="Neuveglise C."/>
            <person name="Oeser B."/>
            <person name="Pearson M."/>
            <person name="Poulain J."/>
            <person name="Poussereau N."/>
            <person name="Quesneville H."/>
            <person name="Rascle C."/>
            <person name="Schumacher J."/>
            <person name="Segurens B."/>
            <person name="Sexton A."/>
            <person name="Silva E."/>
            <person name="Sirven C."/>
            <person name="Soanes D.M."/>
            <person name="Talbot N.J."/>
            <person name="Templeton M."/>
            <person name="Yandava C."/>
            <person name="Yarden O."/>
            <person name="Zeng Q."/>
            <person name="Rollins J.A."/>
            <person name="Lebrun M.H."/>
            <person name="Dickman M."/>
        </authorList>
    </citation>
    <scope>NUCLEOTIDE SEQUENCE [LARGE SCALE GENOMIC DNA]</scope>
    <source>
        <strain evidence="2 3">B05.10</strain>
    </source>
</reference>
<evidence type="ECO:0000313" key="2">
    <source>
        <dbReference type="EMBL" id="ATZ46273.1"/>
    </source>
</evidence>
<dbReference type="InterPro" id="IPR045518">
    <property type="entry name" value="2EXR"/>
</dbReference>
<dbReference type="PANTHER" id="PTHR35910:SF1">
    <property type="entry name" value="2EXR DOMAIN-CONTAINING PROTEIN"/>
    <property type="match status" value="1"/>
</dbReference>
<dbReference type="RefSeq" id="XP_024546569.1">
    <property type="nucleotide sequence ID" value="XM_024690800.1"/>
</dbReference>
<dbReference type="GeneID" id="36393861"/>
<evidence type="ECO:0000259" key="1">
    <source>
        <dbReference type="Pfam" id="PF20150"/>
    </source>
</evidence>
<dbReference type="PANTHER" id="PTHR35910">
    <property type="entry name" value="2EXR DOMAIN-CONTAINING PROTEIN"/>
    <property type="match status" value="1"/>
</dbReference>
<protein>
    <recommendedName>
        <fullName evidence="1">2EXR domain-containing protein</fullName>
    </recommendedName>
</protein>
<name>A0A384J6X5_BOTFB</name>
<organism evidence="2 3">
    <name type="scientific">Botryotinia fuckeliana (strain B05.10)</name>
    <name type="common">Noble rot fungus</name>
    <name type="synonym">Botrytis cinerea</name>
    <dbReference type="NCBI Taxonomy" id="332648"/>
    <lineage>
        <taxon>Eukaryota</taxon>
        <taxon>Fungi</taxon>
        <taxon>Dikarya</taxon>
        <taxon>Ascomycota</taxon>
        <taxon>Pezizomycotina</taxon>
        <taxon>Leotiomycetes</taxon>
        <taxon>Helotiales</taxon>
        <taxon>Sclerotiniaceae</taxon>
        <taxon>Botrytis</taxon>
    </lineage>
</organism>
<dbReference type="Proteomes" id="UP000001798">
    <property type="component" value="Chromosome 1"/>
</dbReference>
<dbReference type="EMBL" id="CP009805">
    <property type="protein sequence ID" value="ATZ46273.1"/>
    <property type="molecule type" value="Genomic_DNA"/>
</dbReference>
<reference evidence="2 3" key="2">
    <citation type="journal article" date="2012" name="Eukaryot. Cell">
        <title>Genome update of Botrytis cinerea strains B05.10 and T4.</title>
        <authorList>
            <person name="Staats M."/>
            <person name="van Kan J.A."/>
        </authorList>
    </citation>
    <scope>NUCLEOTIDE SEQUENCE [LARGE SCALE GENOMIC DNA]</scope>
    <source>
        <strain evidence="2 3">B05.10</strain>
    </source>
</reference>
<sequence>MHSSHTKQEDAVLPTLYPKSKRSLKTFLSPYHPRQLSKLLSLTPLRSSPIKPPIKPIPEFHFFSQLPSEIRAMIWAIYFTFPRIHITALGSQPTAPDPWPLMLSRSPHLHPSLLISHESRSIYQQTCWLETLQRMHIHPQPQISHPATTPFGSNSFLAYPGSDLVNWDTDIFWFKGIPTVKKLSIGYSESHMQRYEDVRKVALDYAVLDYEEDSYYWRKRFKVGWYGLVCVLYLFECLEEVYFVLDVEGGKGTAEGDTEVSFEMVDAEERVRRRLEDVKREVDKGGDGLRFPQLDDRGMYPGLERLFSRRERGYGWKVPKIRFVYARNIG</sequence>
<dbReference type="Pfam" id="PF20150">
    <property type="entry name" value="2EXR"/>
    <property type="match status" value="1"/>
</dbReference>
<proteinExistence type="predicted"/>
<keyword evidence="3" id="KW-1185">Reference proteome</keyword>
<dbReference type="OrthoDB" id="3596450at2759"/>
<accession>A0A384J6X5</accession>
<feature type="domain" description="2EXR" evidence="1">
    <location>
        <begin position="60"/>
        <end position="131"/>
    </location>
</feature>